<reference evidence="2 3" key="1">
    <citation type="submission" date="2024-05" db="EMBL/GenBank/DDBJ databases">
        <title>Genomic Encyclopedia of Type Strains, Phase IV (KMG-IV): sequencing the most valuable type-strain genomes for metagenomic binning, comparative biology and taxonomic classification.</title>
        <authorList>
            <person name="Goeker M."/>
        </authorList>
    </citation>
    <scope>NUCLEOTIDE SEQUENCE [LARGE SCALE GENOMIC DNA]</scope>
    <source>
        <strain evidence="2 3">DSM 25286</strain>
    </source>
</reference>
<dbReference type="PANTHER" id="PTHR23150">
    <property type="entry name" value="SULFATASE MODIFYING FACTOR 1, 2"/>
    <property type="match status" value="1"/>
</dbReference>
<name>A0ABV2E8P6_9STAP</name>
<comment type="caution">
    <text evidence="2">The sequence shown here is derived from an EMBL/GenBank/DDBJ whole genome shotgun (WGS) entry which is preliminary data.</text>
</comment>
<dbReference type="SUPFAM" id="SSF56436">
    <property type="entry name" value="C-type lectin-like"/>
    <property type="match status" value="1"/>
</dbReference>
<feature type="domain" description="Sulfatase-modifying factor enzyme-like" evidence="1">
    <location>
        <begin position="31"/>
        <end position="296"/>
    </location>
</feature>
<sequence>MKEHKSCCAPSRGADEIREIQEIKDKENQNTEDMTFIPGGTFLMGSEDADANEGDNEGPVREVEVAGFHIDKYQVSNRKFKAFIDETGYVTDAERFGWSFVFHMLLAEADDKHVKGQLPNTPWWLAVEGASWKHPYGPSSTIEDIMDHPVVHVSWNDAESYAKWAGGRLPTEAEWEYAARGGLEQKRFPWGNDLEPGRHMCNIWQGEFPMDNTKDDGYIGTAPVDSFEPNGYGLYNTSGNVWEWCGNWFDETRQTKAIRGGSYLCHHSYCNRYRVAARSSNTVDSSTGNMGFRTVRDK</sequence>
<evidence type="ECO:0000313" key="2">
    <source>
        <dbReference type="EMBL" id="MET3110792.1"/>
    </source>
</evidence>
<dbReference type="InterPro" id="IPR016187">
    <property type="entry name" value="CTDL_fold"/>
</dbReference>
<gene>
    <name evidence="2" type="ORF">ABHD89_001194</name>
</gene>
<dbReference type="PANTHER" id="PTHR23150:SF19">
    <property type="entry name" value="FORMYLGLYCINE-GENERATING ENZYME"/>
    <property type="match status" value="1"/>
</dbReference>
<dbReference type="Gene3D" id="3.90.1580.10">
    <property type="entry name" value="paralog of FGE (formylglycine-generating enzyme)"/>
    <property type="match status" value="1"/>
</dbReference>
<dbReference type="InterPro" id="IPR005532">
    <property type="entry name" value="SUMF_dom"/>
</dbReference>
<dbReference type="InterPro" id="IPR051043">
    <property type="entry name" value="Sulfatase_Mod_Factor_Kinase"/>
</dbReference>
<dbReference type="RefSeq" id="WP_230821661.1">
    <property type="nucleotide sequence ID" value="NZ_JAJNCU010000003.1"/>
</dbReference>
<dbReference type="EMBL" id="JBDZDV010000002">
    <property type="protein sequence ID" value="MET3110792.1"/>
    <property type="molecule type" value="Genomic_DNA"/>
</dbReference>
<evidence type="ECO:0000313" key="3">
    <source>
        <dbReference type="Proteomes" id="UP001549019"/>
    </source>
</evidence>
<proteinExistence type="predicted"/>
<protein>
    <submittedName>
        <fullName evidence="2">Formylglycine-generating enzyme required for sulfatase activity</fullName>
    </submittedName>
</protein>
<dbReference type="InterPro" id="IPR042095">
    <property type="entry name" value="SUMF_sf"/>
</dbReference>
<accession>A0ABV2E8P6</accession>
<keyword evidence="3" id="KW-1185">Reference proteome</keyword>
<dbReference type="Proteomes" id="UP001549019">
    <property type="component" value="Unassembled WGS sequence"/>
</dbReference>
<evidence type="ECO:0000259" key="1">
    <source>
        <dbReference type="Pfam" id="PF03781"/>
    </source>
</evidence>
<organism evidence="2 3">
    <name type="scientific">Salinicoccus halitifaciens</name>
    <dbReference type="NCBI Taxonomy" id="1073415"/>
    <lineage>
        <taxon>Bacteria</taxon>
        <taxon>Bacillati</taxon>
        <taxon>Bacillota</taxon>
        <taxon>Bacilli</taxon>
        <taxon>Bacillales</taxon>
        <taxon>Staphylococcaceae</taxon>
        <taxon>Salinicoccus</taxon>
    </lineage>
</organism>
<dbReference type="Pfam" id="PF03781">
    <property type="entry name" value="FGE-sulfatase"/>
    <property type="match status" value="1"/>
</dbReference>